<dbReference type="InterPro" id="IPR050425">
    <property type="entry name" value="NAD(P)_dehydrat-like"/>
</dbReference>
<keyword evidence="1" id="KW-0560">Oxidoreductase</keyword>
<evidence type="ECO:0000256" key="2">
    <source>
        <dbReference type="ARBA" id="ARBA00023445"/>
    </source>
</evidence>
<dbReference type="InterPro" id="IPR001509">
    <property type="entry name" value="Epimerase_deHydtase"/>
</dbReference>
<comment type="similarity">
    <text evidence="2">Belongs to the NAD(P)-dependent epimerase/dehydratase family. Dihydroflavonol-4-reductase subfamily.</text>
</comment>
<sequence>MAPLDNAVIPKGSLVLVTGANGLLGSHVAKQFLEYGYKVRGAVRDTTKSSWMLELFQKDYGKDSFELIQVDDLTAKGAFDEAVKGAAAVIHTASIMTFNPDPSKVIPFAVDFAVNALRAAYKEPSVKRFIFTSSSTAAVVPSPDSPPANITEESWTDFIVAAAWADPPYTRERAMATYAASKNRAEKAVWEYHQENRQERPDLTVNTVLPNFNFGRSLDREKQGYPSSSGLAPSLFRGEVTDFHKGITPQYFIDVDDAGRLHVAAAILPGLEDQRIFGFAGRFNWDAVLDIFRKHFPGRTFPDNFSSGEDGSEIIPRGRAEQLLRDLGRPGWTSLEESILANIEGLY</sequence>
<dbReference type="AlphaFoldDB" id="A0A1B8GAJ4"/>
<dbReference type="FunFam" id="3.40.50.720:FF:000426">
    <property type="entry name" value="Aldehyde reductase 2"/>
    <property type="match status" value="1"/>
</dbReference>
<dbReference type="Pfam" id="PF01370">
    <property type="entry name" value="Epimerase"/>
    <property type="match status" value="1"/>
</dbReference>
<name>A0A1B8GAJ4_9PEZI</name>
<feature type="domain" description="NAD-dependent epimerase/dehydratase" evidence="3">
    <location>
        <begin position="15"/>
        <end position="217"/>
    </location>
</feature>
<dbReference type="Gene3D" id="3.40.50.720">
    <property type="entry name" value="NAD(P)-binding Rossmann-like Domain"/>
    <property type="match status" value="1"/>
</dbReference>
<proteinExistence type="inferred from homology"/>
<dbReference type="PANTHER" id="PTHR10366:SF562">
    <property type="entry name" value="ALDEHYDE REDUCTASE II (AFU_ORTHOLOGUE AFUA_1G11360)"/>
    <property type="match status" value="1"/>
</dbReference>
<organism evidence="4 5">
    <name type="scientific">Pseudogymnoascus verrucosus</name>
    <dbReference type="NCBI Taxonomy" id="342668"/>
    <lineage>
        <taxon>Eukaryota</taxon>
        <taxon>Fungi</taxon>
        <taxon>Dikarya</taxon>
        <taxon>Ascomycota</taxon>
        <taxon>Pezizomycotina</taxon>
        <taxon>Leotiomycetes</taxon>
        <taxon>Thelebolales</taxon>
        <taxon>Thelebolaceae</taxon>
        <taxon>Pseudogymnoascus</taxon>
    </lineage>
</organism>
<dbReference type="Proteomes" id="UP000091956">
    <property type="component" value="Unassembled WGS sequence"/>
</dbReference>
<evidence type="ECO:0000313" key="5">
    <source>
        <dbReference type="Proteomes" id="UP000091956"/>
    </source>
</evidence>
<dbReference type="GO" id="GO:0016616">
    <property type="term" value="F:oxidoreductase activity, acting on the CH-OH group of donors, NAD or NADP as acceptor"/>
    <property type="evidence" value="ECO:0007669"/>
    <property type="project" value="TreeGrafter"/>
</dbReference>
<gene>
    <name evidence="4" type="ORF">VE01_09046</name>
</gene>
<dbReference type="SUPFAM" id="SSF51735">
    <property type="entry name" value="NAD(P)-binding Rossmann-fold domains"/>
    <property type="match status" value="1"/>
</dbReference>
<protein>
    <recommendedName>
        <fullName evidence="3">NAD-dependent epimerase/dehydratase domain-containing protein</fullName>
    </recommendedName>
</protein>
<dbReference type="STRING" id="342668.A0A1B8GAJ4"/>
<dbReference type="InterPro" id="IPR036291">
    <property type="entry name" value="NAD(P)-bd_dom_sf"/>
</dbReference>
<reference evidence="4 5" key="1">
    <citation type="submission" date="2016-03" db="EMBL/GenBank/DDBJ databases">
        <title>Comparative genomics of Pseudogymnoascus destructans, the fungus causing white-nose syndrome of bats.</title>
        <authorList>
            <person name="Palmer J.M."/>
            <person name="Drees K.P."/>
            <person name="Foster J.T."/>
            <person name="Lindner D.L."/>
        </authorList>
    </citation>
    <scope>NUCLEOTIDE SEQUENCE [LARGE SCALE GENOMIC DNA]</scope>
    <source>
        <strain evidence="4 5">UAMH 10579</strain>
    </source>
</reference>
<keyword evidence="5" id="KW-1185">Reference proteome</keyword>
<accession>A0A1B8GAJ4</accession>
<dbReference type="GeneID" id="28842432"/>
<dbReference type="EMBL" id="KV460261">
    <property type="protein sequence ID" value="OBT92869.2"/>
    <property type="molecule type" value="Genomic_DNA"/>
</dbReference>
<dbReference type="RefSeq" id="XP_059319353.1">
    <property type="nucleotide sequence ID" value="XM_059464030.1"/>
</dbReference>
<evidence type="ECO:0000313" key="4">
    <source>
        <dbReference type="EMBL" id="OBT92869.2"/>
    </source>
</evidence>
<reference evidence="5" key="2">
    <citation type="journal article" date="2018" name="Nat. Commun.">
        <title>Extreme sensitivity to ultraviolet light in the fungal pathogen causing white-nose syndrome of bats.</title>
        <authorList>
            <person name="Palmer J.M."/>
            <person name="Drees K.P."/>
            <person name="Foster J.T."/>
            <person name="Lindner D.L."/>
        </authorList>
    </citation>
    <scope>NUCLEOTIDE SEQUENCE [LARGE SCALE GENOMIC DNA]</scope>
    <source>
        <strain evidence="5">UAMH 10579</strain>
    </source>
</reference>
<evidence type="ECO:0000256" key="1">
    <source>
        <dbReference type="ARBA" id="ARBA00023002"/>
    </source>
</evidence>
<evidence type="ECO:0000259" key="3">
    <source>
        <dbReference type="Pfam" id="PF01370"/>
    </source>
</evidence>
<dbReference type="PANTHER" id="PTHR10366">
    <property type="entry name" value="NAD DEPENDENT EPIMERASE/DEHYDRATASE"/>
    <property type="match status" value="1"/>
</dbReference>